<dbReference type="AlphaFoldDB" id="A0AAX3YUP6"/>
<organism evidence="2 4">
    <name type="scientific">Rhodococcus opacus</name>
    <name type="common">Nocardia opaca</name>
    <dbReference type="NCBI Taxonomy" id="37919"/>
    <lineage>
        <taxon>Bacteria</taxon>
        <taxon>Bacillati</taxon>
        <taxon>Actinomycetota</taxon>
        <taxon>Actinomycetes</taxon>
        <taxon>Mycobacteriales</taxon>
        <taxon>Nocardiaceae</taxon>
        <taxon>Rhodococcus</taxon>
    </lineage>
</organism>
<dbReference type="EMBL" id="CP130956">
    <property type="protein sequence ID" value="WLF52260.1"/>
    <property type="molecule type" value="Genomic_DNA"/>
</dbReference>
<evidence type="ECO:0000313" key="1">
    <source>
        <dbReference type="EMBL" id="MCZ4590392.1"/>
    </source>
</evidence>
<name>A0AAX3YUP6_RHOOP</name>
<reference evidence="1" key="1">
    <citation type="submission" date="2022-12" db="EMBL/GenBank/DDBJ databases">
        <authorList>
            <person name="Krivoruchko A.V."/>
            <person name="Elkin A."/>
        </authorList>
    </citation>
    <scope>NUCLEOTIDE SEQUENCE</scope>
    <source>
        <strain evidence="1">IEGM 249</strain>
    </source>
</reference>
<evidence type="ECO:0000313" key="3">
    <source>
        <dbReference type="Proteomes" id="UP001066327"/>
    </source>
</evidence>
<geneLocation type="plasmid" evidence="2 4">
    <name>pRho-VOC14-L</name>
</geneLocation>
<dbReference type="Proteomes" id="UP001231166">
    <property type="component" value="Plasmid pRho-VOC14-L"/>
</dbReference>
<dbReference type="EMBL" id="JAPWIS010000048">
    <property type="protein sequence ID" value="MCZ4590392.1"/>
    <property type="molecule type" value="Genomic_DNA"/>
</dbReference>
<keyword evidence="2" id="KW-0614">Plasmid</keyword>
<reference evidence="2" key="2">
    <citation type="submission" date="2023-07" db="EMBL/GenBank/DDBJ databases">
        <title>Genomic analysis of Rhodococcus opacus VOC-14 with glycol ethers degradation activity.</title>
        <authorList>
            <person name="Narkevich D.A."/>
            <person name="Hlushen A.M."/>
            <person name="Akhremchuk A.E."/>
            <person name="Sikolenko M.A."/>
            <person name="Valentovich L.N."/>
        </authorList>
    </citation>
    <scope>NUCLEOTIDE SEQUENCE</scope>
    <source>
        <strain evidence="2">VOC-14</strain>
        <plasmid evidence="2">pRho-VOC14-L</plasmid>
    </source>
</reference>
<proteinExistence type="predicted"/>
<gene>
    <name evidence="1" type="ORF">O4328_43420</name>
    <name evidence="2" type="ORF">Q5707_43465</name>
</gene>
<evidence type="ECO:0000313" key="2">
    <source>
        <dbReference type="EMBL" id="WLF52260.1"/>
    </source>
</evidence>
<protein>
    <submittedName>
        <fullName evidence="2">Uncharacterized protein</fullName>
    </submittedName>
</protein>
<keyword evidence="3" id="KW-1185">Reference proteome</keyword>
<dbReference type="RefSeq" id="WP_269593004.1">
    <property type="nucleotide sequence ID" value="NZ_CP130956.1"/>
</dbReference>
<evidence type="ECO:0000313" key="4">
    <source>
        <dbReference type="Proteomes" id="UP001231166"/>
    </source>
</evidence>
<sequence>MVYGKEFEKGIDACAKRESRFVDTEPAAPAVYVGRILASYRKFAQLYVCYPDLAYTYVKEFFGAHTGVGQTGFGAC</sequence>
<accession>A0AAX3YUP6</accession>
<dbReference type="Proteomes" id="UP001066327">
    <property type="component" value="Unassembled WGS sequence"/>
</dbReference>